<evidence type="ECO:0000313" key="3">
    <source>
        <dbReference type="EMBL" id="BAJ51090.1"/>
    </source>
</evidence>
<keyword evidence="1" id="KW-0472">Membrane</keyword>
<dbReference type="AlphaFoldDB" id="E6N7K9"/>
<reference evidence="2 4" key="1">
    <citation type="journal article" date="2005" name="Environ. Microbiol.">
        <title>Genetic and functional properties of uncultivated thermophilic crenarchaeotes from a subsurface gold mine as revealed by analysis of genome fragments.</title>
        <authorList>
            <person name="Nunoura T."/>
            <person name="Hirayama H."/>
            <person name="Takami H."/>
            <person name="Oida H."/>
            <person name="Nishi S."/>
            <person name="Shimamura S."/>
            <person name="Suzuki Y."/>
            <person name="Inagaki F."/>
            <person name="Takai K."/>
            <person name="Nealson K.H."/>
            <person name="Horikoshi K."/>
        </authorList>
    </citation>
    <scope>NUCLEOTIDE SEQUENCE [LARGE SCALE GENOMIC DNA]</scope>
</reference>
<dbReference type="STRING" id="311458.CSUB_C1239"/>
<reference evidence="2 4" key="2">
    <citation type="journal article" date="2011" name="Nucleic Acids Res.">
        <title>Insights into the evolution of Archaea and eukaryotic protein modifier systems revealed by the genome of a novel archaeal group.</title>
        <authorList>
            <person name="Nunoura T."/>
            <person name="Takaki Y."/>
            <person name="Kakuta J."/>
            <person name="Nishi S."/>
            <person name="Sugahara J."/>
            <person name="Kazama H."/>
            <person name="Chee G."/>
            <person name="Hattori M."/>
            <person name="Kanai A."/>
            <person name="Atomi H."/>
            <person name="Takai K."/>
            <person name="Takami H."/>
        </authorList>
    </citation>
    <scope>NUCLEOTIDE SEQUENCE [LARGE SCALE GENOMIC DNA]</scope>
</reference>
<dbReference type="EMBL" id="BA000048">
    <property type="protein sequence ID" value="BAJ51090.1"/>
    <property type="molecule type" value="Genomic_DNA"/>
</dbReference>
<dbReference type="SUPFAM" id="SSF50969">
    <property type="entry name" value="YVTN repeat-like/Quinoprotein amine dehydrogenase"/>
    <property type="match status" value="1"/>
</dbReference>
<keyword evidence="1" id="KW-0812">Transmembrane</keyword>
<organism evidence="2 4">
    <name type="scientific">Caldiarchaeum subterraneum</name>
    <dbReference type="NCBI Taxonomy" id="311458"/>
    <lineage>
        <taxon>Archaea</taxon>
        <taxon>Nitrososphaerota</taxon>
        <taxon>Candidatus Caldarchaeales</taxon>
        <taxon>Candidatus Caldarchaeaceae</taxon>
        <taxon>Candidatus Caldarchaeum</taxon>
    </lineage>
</organism>
<proteinExistence type="predicted"/>
<sequence>MFCGFAGLRASVVLLLIGLLFLLVAGVEGLSPPRLVELGFSGTALRVDTDGDSVVALAFRDRDVLGLYYMDIGSYLEVKVGAPVVMTVFSKNFAAALLQGGGRIALVDLDSKKVDTVELEASASSLAGDDTGVYVVYPRLGRVEKLDPVSRQVAASWNVRVSESIKAVSAADGVFYGLSESLDELITLGDGVSRVRLDGLGSLVKASGRAVWVVRGDDTVLRIVGSAVTSKTPLPSATFVTDAVALDDKLVYVSVSRRVVGVVDQQGFRESRLAEQVPVSVAASRPYSIWFLDGQSNKLYLLFDSLPPVISEKRLETSADRSTTVRVRVGDPDNDLDKVMVQLYEYQGTFPLDPRAIPMDEVGGFWVTVYRPGEGVTKTEFFVNATDKAGNSVLEKIGEADYRSSPTGVQVTVVETTAPQNPATFPILFSEMLLLVPLILVATLFVFARRGRRKKGKKR</sequence>
<name>E6N7K9_CALS0</name>
<dbReference type="InterPro" id="IPR011044">
    <property type="entry name" value="Quino_amine_DH_bsu"/>
</dbReference>
<accession>E6N7K9</accession>
<evidence type="ECO:0000256" key="1">
    <source>
        <dbReference type="SAM" id="Phobius"/>
    </source>
</evidence>
<feature type="transmembrane region" description="Helical" evidence="1">
    <location>
        <begin position="427"/>
        <end position="448"/>
    </location>
</feature>
<dbReference type="Proteomes" id="UP000008120">
    <property type="component" value="Chromosome"/>
</dbReference>
<gene>
    <name evidence="3" type="ORF">CSUB_C1239</name>
    <name evidence="2" type="ORF">HGMM_F31B05C14</name>
</gene>
<dbReference type="EMBL" id="AP011861">
    <property type="protein sequence ID" value="BAJ48278.1"/>
    <property type="molecule type" value="Genomic_DNA"/>
</dbReference>
<dbReference type="BioCyc" id="CCAL311458:G131R-1252-MONOMER"/>
<evidence type="ECO:0000313" key="2">
    <source>
        <dbReference type="EMBL" id="BAJ48278.1"/>
    </source>
</evidence>
<keyword evidence="1" id="KW-1133">Transmembrane helix</keyword>
<dbReference type="KEGG" id="csu:CSUB_C1239"/>
<protein>
    <submittedName>
        <fullName evidence="2">Uncharacterized protein</fullName>
    </submittedName>
</protein>
<evidence type="ECO:0000313" key="4">
    <source>
        <dbReference type="Proteomes" id="UP000008120"/>
    </source>
</evidence>